<dbReference type="PROSITE" id="PS00018">
    <property type="entry name" value="EF_HAND_1"/>
    <property type="match status" value="2"/>
</dbReference>
<dbReference type="PROSITE" id="PS51766">
    <property type="entry name" value="DOCKERIN"/>
    <property type="match status" value="1"/>
</dbReference>
<dbReference type="InterPro" id="IPR018247">
    <property type="entry name" value="EF_Hand_1_Ca_BS"/>
</dbReference>
<name>A0A382J748_9ZZZZ</name>
<feature type="non-terminal residue" evidence="2">
    <location>
        <position position="350"/>
    </location>
</feature>
<dbReference type="InterPro" id="IPR002105">
    <property type="entry name" value="Dockerin_1_rpt"/>
</dbReference>
<evidence type="ECO:0000313" key="2">
    <source>
        <dbReference type="EMBL" id="SVC07449.1"/>
    </source>
</evidence>
<feature type="domain" description="Dockerin" evidence="1">
    <location>
        <begin position="231"/>
        <end position="296"/>
    </location>
</feature>
<dbReference type="GO" id="GO:0000272">
    <property type="term" value="P:polysaccharide catabolic process"/>
    <property type="evidence" value="ECO:0007669"/>
    <property type="project" value="InterPro"/>
</dbReference>
<dbReference type="InterPro" id="IPR016134">
    <property type="entry name" value="Dockerin_dom"/>
</dbReference>
<dbReference type="InterPro" id="IPR036439">
    <property type="entry name" value="Dockerin_dom_sf"/>
</dbReference>
<dbReference type="EMBL" id="UINC01072069">
    <property type="protein sequence ID" value="SVC07449.1"/>
    <property type="molecule type" value="Genomic_DNA"/>
</dbReference>
<protein>
    <recommendedName>
        <fullName evidence="1">Dockerin domain-containing protein</fullName>
    </recommendedName>
</protein>
<organism evidence="2">
    <name type="scientific">marine metagenome</name>
    <dbReference type="NCBI Taxonomy" id="408172"/>
    <lineage>
        <taxon>unclassified sequences</taxon>
        <taxon>metagenomes</taxon>
        <taxon>ecological metagenomes</taxon>
    </lineage>
</organism>
<accession>A0A382J748</accession>
<dbReference type="AlphaFoldDB" id="A0A382J748"/>
<evidence type="ECO:0000259" key="1">
    <source>
        <dbReference type="PROSITE" id="PS51766"/>
    </source>
</evidence>
<sequence>GISGYQLDYSVVVKNSNAIVKLNEYRTLAKIGFKVKKDFGTRPINTTISFDFDEATNNRSTSVVAVNESGDVEDIFPIAVNPALRVQVVPYASITGKILLEGRQDHSSLVTFALRRPGQTKDIPIGLSAVPAPQPNDGEGVDVNVKQEVITSITNDEDPALEGIQITPKPDGTYTINGIPTGTWELVAKAPSYIRGQYISKTVGSNSYMLRVVPGDKLQDINIYSQDGKSQRLTGGDVDNDNRINIADLSTLMTVFGTVEGGDLFDEDADINNDGKVNLSDFSILARNFGKLGVPPTASSGPPPAAAPSVISNVVRLSTPITPEVVQMNEVINVSFIVDFNRVRGYAFEV</sequence>
<dbReference type="CDD" id="cd14254">
    <property type="entry name" value="Dockerin_II"/>
    <property type="match status" value="1"/>
</dbReference>
<feature type="non-terminal residue" evidence="2">
    <location>
        <position position="1"/>
    </location>
</feature>
<proteinExistence type="predicted"/>
<gene>
    <name evidence="2" type="ORF">METZ01_LOCUS260303</name>
</gene>
<dbReference type="SUPFAM" id="SSF63446">
    <property type="entry name" value="Type I dockerin domain"/>
    <property type="match status" value="1"/>
</dbReference>
<reference evidence="2" key="1">
    <citation type="submission" date="2018-05" db="EMBL/GenBank/DDBJ databases">
        <authorList>
            <person name="Lanie J.A."/>
            <person name="Ng W.-L."/>
            <person name="Kazmierczak K.M."/>
            <person name="Andrzejewski T.M."/>
            <person name="Davidsen T.M."/>
            <person name="Wayne K.J."/>
            <person name="Tettelin H."/>
            <person name="Glass J.I."/>
            <person name="Rusch D."/>
            <person name="Podicherti R."/>
            <person name="Tsui H.-C.T."/>
            <person name="Winkler M.E."/>
        </authorList>
    </citation>
    <scope>NUCLEOTIDE SEQUENCE</scope>
</reference>
<dbReference type="GO" id="GO:0004553">
    <property type="term" value="F:hydrolase activity, hydrolyzing O-glycosyl compounds"/>
    <property type="evidence" value="ECO:0007669"/>
    <property type="project" value="InterPro"/>
</dbReference>
<dbReference type="Pfam" id="PF00404">
    <property type="entry name" value="Dockerin_1"/>
    <property type="match status" value="1"/>
</dbReference>
<dbReference type="Gene3D" id="2.60.40.4130">
    <property type="match status" value="1"/>
</dbReference>